<evidence type="ECO:0000313" key="1">
    <source>
        <dbReference type="EMBL" id="KAI4325572.1"/>
    </source>
</evidence>
<accession>A0ACB9MMQ0</accession>
<sequence>MSPFFLLCLLVFPVASFGDGRLKVGFYDSTCPNAESIVQRVVRKRFAADRSVTAALLRMHFHDCFVRGCDASILIDPTKDKPSEKFAGPNGSIREFKLIDKAKQLLESSCPSTVSCADVIAIATRDAVHLAGGPRYNIPTGRRDGLISDPSLVDLPSPSFTVSQALDAFTAKGFNLTEMVTLLGGHTVGKAHCGLFLDRISSPPDPTMSPALASKLGKICGTPSGSLGPAAFLDQNTSFVVDNQYYNMIMEKKGILKIDQELGLDSRSSRLVASFAGDENGFRTSFAAAMVKLGSVDVITGEEGEVRTNCRVFNNPN</sequence>
<proteinExistence type="predicted"/>
<organism evidence="1 2">
    <name type="scientific">Melastoma candidum</name>
    <dbReference type="NCBI Taxonomy" id="119954"/>
    <lineage>
        <taxon>Eukaryota</taxon>
        <taxon>Viridiplantae</taxon>
        <taxon>Streptophyta</taxon>
        <taxon>Embryophyta</taxon>
        <taxon>Tracheophyta</taxon>
        <taxon>Spermatophyta</taxon>
        <taxon>Magnoliopsida</taxon>
        <taxon>eudicotyledons</taxon>
        <taxon>Gunneridae</taxon>
        <taxon>Pentapetalae</taxon>
        <taxon>rosids</taxon>
        <taxon>malvids</taxon>
        <taxon>Myrtales</taxon>
        <taxon>Melastomataceae</taxon>
        <taxon>Melastomatoideae</taxon>
        <taxon>Melastomateae</taxon>
        <taxon>Melastoma</taxon>
    </lineage>
</organism>
<dbReference type="EMBL" id="CM042888">
    <property type="protein sequence ID" value="KAI4325572.1"/>
    <property type="molecule type" value="Genomic_DNA"/>
</dbReference>
<evidence type="ECO:0000313" key="2">
    <source>
        <dbReference type="Proteomes" id="UP001057402"/>
    </source>
</evidence>
<protein>
    <submittedName>
        <fullName evidence="1">Uncharacterized protein</fullName>
    </submittedName>
</protein>
<name>A0ACB9MMQ0_9MYRT</name>
<gene>
    <name evidence="1" type="ORF">MLD38_030957</name>
</gene>
<keyword evidence="2" id="KW-1185">Reference proteome</keyword>
<comment type="caution">
    <text evidence="1">The sequence shown here is derived from an EMBL/GenBank/DDBJ whole genome shotgun (WGS) entry which is preliminary data.</text>
</comment>
<reference evidence="2" key="1">
    <citation type="journal article" date="2023" name="Front. Plant Sci.">
        <title>Chromosomal-level genome assembly of Melastoma candidum provides insights into trichome evolution.</title>
        <authorList>
            <person name="Zhong Y."/>
            <person name="Wu W."/>
            <person name="Sun C."/>
            <person name="Zou P."/>
            <person name="Liu Y."/>
            <person name="Dai S."/>
            <person name="Zhou R."/>
        </authorList>
    </citation>
    <scope>NUCLEOTIDE SEQUENCE [LARGE SCALE GENOMIC DNA]</scope>
</reference>
<dbReference type="Proteomes" id="UP001057402">
    <property type="component" value="Chromosome 9"/>
</dbReference>